<dbReference type="NCBIfam" id="NF008277">
    <property type="entry name" value="PRK11055.1"/>
    <property type="match status" value="1"/>
</dbReference>
<accession>A0A3A1R3P9</accession>
<sequence length="348" mass="38756">MRVLKERFGEIEGREIYAFILSNENGIEVTAINYGCIITKILAPDQFGNIGNIVLGHETLEEYVRDASFLGAVAGRAAGRIAGGEFELDGEHFKLARNNGENHLHGGIKGFNKAVWDAEPFESGVRFRYFSPDGEEGYPGNLNAVVTYTLDDQNQLNVQYEAETDKKTIVTLTNHSYFNLSGDLKRDVLRHTLQLKSDQFLELDEGFIPTGALLDVKDTPFDFIEGREIAEGTVSGHPQNVLAGKGYDHPFILNTHHDEEIGLYDPESGRTLTVETDQPAVVVYSGNSLDSSSDFRGKKGERYLGICLETQGYPDAVHHPEFPSTELDVNEKYLSKTVFRFGLKREGK</sequence>
<comment type="catalytic activity">
    <reaction evidence="5">
        <text>alpha-D-glucose = beta-D-glucose</text>
        <dbReference type="Rhea" id="RHEA:10264"/>
        <dbReference type="ChEBI" id="CHEBI:15903"/>
        <dbReference type="ChEBI" id="CHEBI:17925"/>
        <dbReference type="EC" id="5.1.3.3"/>
    </reaction>
</comment>
<dbReference type="PANTHER" id="PTHR10091">
    <property type="entry name" value="ALDOSE-1-EPIMERASE"/>
    <property type="match status" value="1"/>
</dbReference>
<keyword evidence="10" id="KW-1185">Reference proteome</keyword>
<protein>
    <recommendedName>
        <fullName evidence="5">Aldose 1-epimerase</fullName>
        <ecNumber evidence="5">5.1.3.3</ecNumber>
    </recommendedName>
</protein>
<dbReference type="InterPro" id="IPR047215">
    <property type="entry name" value="Galactose_mutarotase-like"/>
</dbReference>
<reference evidence="9 10" key="1">
    <citation type="submission" date="2018-09" db="EMBL/GenBank/DDBJ databases">
        <title>Bacillus saliacetes sp. nov., isolated from Thai shrimp paste (Ka-pi).</title>
        <authorList>
            <person name="Daroonpunt R."/>
            <person name="Tanasupawat S."/>
            <person name="Yiamsombut S."/>
        </authorList>
    </citation>
    <scope>NUCLEOTIDE SEQUENCE [LARGE SCALE GENOMIC DNA]</scope>
    <source>
        <strain evidence="9 10">SKP7-4</strain>
    </source>
</reference>
<comment type="caution">
    <text evidence="9">The sequence shown here is derived from an EMBL/GenBank/DDBJ whole genome shotgun (WGS) entry which is preliminary data.</text>
</comment>
<evidence type="ECO:0000256" key="1">
    <source>
        <dbReference type="ARBA" id="ARBA00005028"/>
    </source>
</evidence>
<dbReference type="CDD" id="cd09019">
    <property type="entry name" value="galactose_mutarotase_like"/>
    <property type="match status" value="1"/>
</dbReference>
<comment type="similarity">
    <text evidence="2 5">Belongs to the aldose epimerase family.</text>
</comment>
<dbReference type="InterPro" id="IPR008183">
    <property type="entry name" value="Aldose_1/G6P_1-epimerase"/>
</dbReference>
<gene>
    <name evidence="9" type="ORF">D3H55_04780</name>
</gene>
<feature type="active site" description="Proton donor" evidence="6">
    <location>
        <position position="175"/>
    </location>
</feature>
<dbReference type="GO" id="GO:0030246">
    <property type="term" value="F:carbohydrate binding"/>
    <property type="evidence" value="ECO:0007669"/>
    <property type="project" value="InterPro"/>
</dbReference>
<evidence type="ECO:0000256" key="2">
    <source>
        <dbReference type="ARBA" id="ARBA00006206"/>
    </source>
</evidence>
<dbReference type="GO" id="GO:0005737">
    <property type="term" value="C:cytoplasm"/>
    <property type="evidence" value="ECO:0007669"/>
    <property type="project" value="TreeGrafter"/>
</dbReference>
<proteinExistence type="inferred from homology"/>
<comment type="pathway">
    <text evidence="1 5">Carbohydrate metabolism; hexose metabolism.</text>
</comment>
<feature type="active site" description="Proton acceptor" evidence="6">
    <location>
        <position position="309"/>
    </location>
</feature>
<evidence type="ECO:0000256" key="6">
    <source>
        <dbReference type="PIRSR" id="PIRSR005096-1"/>
    </source>
</evidence>
<dbReference type="AlphaFoldDB" id="A0A3A1R3P9"/>
<organism evidence="9 10">
    <name type="scientific">Bacillus salacetis</name>
    <dbReference type="NCBI Taxonomy" id="2315464"/>
    <lineage>
        <taxon>Bacteria</taxon>
        <taxon>Bacillati</taxon>
        <taxon>Bacillota</taxon>
        <taxon>Bacilli</taxon>
        <taxon>Bacillales</taxon>
        <taxon>Bacillaceae</taxon>
        <taxon>Bacillus</taxon>
    </lineage>
</organism>
<dbReference type="InterPro" id="IPR015443">
    <property type="entry name" value="Aldose_1-epimerase"/>
</dbReference>
<dbReference type="PANTHER" id="PTHR10091:SF0">
    <property type="entry name" value="GALACTOSE MUTAROTASE"/>
    <property type="match status" value="1"/>
</dbReference>
<dbReference type="EC" id="5.1.3.3" evidence="5"/>
<evidence type="ECO:0000256" key="3">
    <source>
        <dbReference type="ARBA" id="ARBA00023235"/>
    </source>
</evidence>
<dbReference type="EMBL" id="QXIR01000004">
    <property type="protein sequence ID" value="RIW37355.1"/>
    <property type="molecule type" value="Genomic_DNA"/>
</dbReference>
<evidence type="ECO:0000256" key="8">
    <source>
        <dbReference type="PIRSR" id="PIRSR005096-3"/>
    </source>
</evidence>
<dbReference type="Pfam" id="PF01263">
    <property type="entry name" value="Aldose_epim"/>
    <property type="match status" value="1"/>
</dbReference>
<name>A0A3A1R3P9_9BACI</name>
<dbReference type="GO" id="GO:0006006">
    <property type="term" value="P:glucose metabolic process"/>
    <property type="evidence" value="ECO:0007669"/>
    <property type="project" value="TreeGrafter"/>
</dbReference>
<keyword evidence="4 5" id="KW-0119">Carbohydrate metabolism</keyword>
<dbReference type="GO" id="GO:0033499">
    <property type="term" value="P:galactose catabolic process via UDP-galactose, Leloir pathway"/>
    <property type="evidence" value="ECO:0007669"/>
    <property type="project" value="TreeGrafter"/>
</dbReference>
<dbReference type="RefSeq" id="WP_119545774.1">
    <property type="nucleotide sequence ID" value="NZ_QXIR01000004.1"/>
</dbReference>
<feature type="binding site" evidence="8">
    <location>
        <begin position="175"/>
        <end position="177"/>
    </location>
    <ligand>
        <name>beta-D-galactose</name>
        <dbReference type="ChEBI" id="CHEBI:27667"/>
    </ligand>
</feature>
<keyword evidence="3 5" id="KW-0413">Isomerase</keyword>
<dbReference type="Proteomes" id="UP000265801">
    <property type="component" value="Unassembled WGS sequence"/>
</dbReference>
<evidence type="ECO:0000256" key="7">
    <source>
        <dbReference type="PIRSR" id="PIRSR005096-2"/>
    </source>
</evidence>
<dbReference type="Gene3D" id="2.70.98.10">
    <property type="match status" value="1"/>
</dbReference>
<dbReference type="InterPro" id="IPR014718">
    <property type="entry name" value="GH-type_carb-bd"/>
</dbReference>
<dbReference type="OrthoDB" id="9779408at2"/>
<dbReference type="InterPro" id="IPR011013">
    <property type="entry name" value="Gal_mutarotase_sf_dom"/>
</dbReference>
<dbReference type="SUPFAM" id="SSF74650">
    <property type="entry name" value="Galactose mutarotase-like"/>
    <property type="match status" value="1"/>
</dbReference>
<evidence type="ECO:0000256" key="4">
    <source>
        <dbReference type="ARBA" id="ARBA00023277"/>
    </source>
</evidence>
<evidence type="ECO:0000313" key="10">
    <source>
        <dbReference type="Proteomes" id="UP000265801"/>
    </source>
</evidence>
<feature type="binding site" evidence="7">
    <location>
        <position position="248"/>
    </location>
    <ligand>
        <name>beta-D-galactose</name>
        <dbReference type="ChEBI" id="CHEBI:27667"/>
    </ligand>
</feature>
<dbReference type="GO" id="GO:0004034">
    <property type="term" value="F:aldose 1-epimerase activity"/>
    <property type="evidence" value="ECO:0007669"/>
    <property type="project" value="UniProtKB-EC"/>
</dbReference>
<evidence type="ECO:0000313" key="9">
    <source>
        <dbReference type="EMBL" id="RIW37355.1"/>
    </source>
</evidence>
<dbReference type="UniPathway" id="UPA00242"/>
<evidence type="ECO:0000256" key="5">
    <source>
        <dbReference type="PIRNR" id="PIRNR005096"/>
    </source>
</evidence>
<dbReference type="PIRSF" id="PIRSF005096">
    <property type="entry name" value="GALM"/>
    <property type="match status" value="1"/>
</dbReference>